<sequence length="797" mass="90532">MRLYSSTSVDFVSDANRNQIAEKLRRSFFESYRYNPSENEVRSWKNSLRAMSGVVTTAGLKDNGIMIEYQLPLTSKRLDFIITGQDQTGRENAAIVELKQWEKTKHNAGETLLTFIGGGERPVLHPSVQVGHYKMYLGDTHTAFHQEANPVHLSACSYLHNYQEIEEDPLFNSSFDTWLDQYPVFTMSKTDRLCEYLYAHTGKGKGDTILKKIESGNYKPSKKLMEHVAGVIEGEPSYVLLDEQLIVFERVLARSRRMEEQGKGVLIIKGGPGTGKSVIAINLMARLLRESRNVHYTTGSRAFTETLRKVIGRRGSTQFKYFNSYMGEEEELIDIMIADESHRIRTTSNSRFTPKGKRSNTSQIDELLSVSRLCVFFIDDAQIVRPNEIGSVDHIKRASEAQGIPYEEYQLEAQFRCGGSDGFLNWVDNTLEIRRTANIIWEGAEGFQFKIFDSPKALEDAIREKASKGNSARVVAGFCWKWSPARKDGTLEEDVVIGDFKRPWDAKPGAKKLAKGIPPAELWAYDPGGLDQVGCVYTAQGFEFDYVGVIFGRDLVYRFDDGGWKGDRKESADSVVKRSKESFVDLVKNTYRVLLSRGIKGCYVHFMDKETERFFKSRMDLQSTLEKAVTTDDWMPTIIEQPGEKAYREYLPLLALEAAAGYFGKESDTSPVGWVKVSGRKLNVRMFVAKVVGDSMAPKILDGTYCLFEYGPEGTRNGQIVLAEHKGFHEIDTNSSYSIKYYFSEKQVLEDSWTHRRIVLKPANKNYQEIEIPEERADEFRIVALYRGTINLDSVDT</sequence>
<dbReference type="SUPFAM" id="SSF52540">
    <property type="entry name" value="P-loop containing nucleoside triphosphate hydrolases"/>
    <property type="match status" value="1"/>
</dbReference>
<dbReference type="Pfam" id="PF00717">
    <property type="entry name" value="Peptidase_S24"/>
    <property type="match status" value="1"/>
</dbReference>
<evidence type="ECO:0000313" key="4">
    <source>
        <dbReference type="Proteomes" id="UP001302719"/>
    </source>
</evidence>
<name>A0AA96G8F7_9BACT</name>
<dbReference type="KEGG" id="nall:PP769_15295"/>
<dbReference type="CDD" id="cd06529">
    <property type="entry name" value="S24_LexA-like"/>
    <property type="match status" value="1"/>
</dbReference>
<feature type="domain" description="Schlafen group 3-like DNA/RNA helicase" evidence="2">
    <location>
        <begin position="264"/>
        <end position="608"/>
    </location>
</feature>
<dbReference type="Gene3D" id="2.10.109.10">
    <property type="entry name" value="Umud Fragment, subunit A"/>
    <property type="match status" value="1"/>
</dbReference>
<gene>
    <name evidence="3" type="ORF">PP769_15295</name>
</gene>
<dbReference type="EMBL" id="CP116967">
    <property type="protein sequence ID" value="WNM57324.1"/>
    <property type="molecule type" value="Genomic_DNA"/>
</dbReference>
<dbReference type="AlphaFoldDB" id="A0AA96G8F7"/>
<dbReference type="InterPro" id="IPR027417">
    <property type="entry name" value="P-loop_NTPase"/>
</dbReference>
<dbReference type="Proteomes" id="UP001302719">
    <property type="component" value="Chromosome"/>
</dbReference>
<reference evidence="3 4" key="1">
    <citation type="submission" date="2023-01" db="EMBL/GenBank/DDBJ databases">
        <title>Cultivation and genomic characterization of new, ubiquitous marine nitrite-oxidizing bacteria from the Nitrospirales.</title>
        <authorList>
            <person name="Mueller A.J."/>
            <person name="Daebeler A."/>
            <person name="Herbold C.W."/>
            <person name="Kirkegaard R.H."/>
            <person name="Daims H."/>
        </authorList>
    </citation>
    <scope>NUCLEOTIDE SEQUENCE [LARGE SCALE GENOMIC DNA]</scope>
    <source>
        <strain evidence="3 4">VA</strain>
    </source>
</reference>
<protein>
    <submittedName>
        <fullName evidence="3">DUF2075 domain-containing protein</fullName>
    </submittedName>
</protein>
<dbReference type="InterPro" id="IPR036286">
    <property type="entry name" value="LexA/Signal_pep-like_sf"/>
</dbReference>
<evidence type="ECO:0000259" key="1">
    <source>
        <dbReference type="Pfam" id="PF00717"/>
    </source>
</evidence>
<dbReference type="SUPFAM" id="SSF51306">
    <property type="entry name" value="LexA/Signal peptidase"/>
    <property type="match status" value="1"/>
</dbReference>
<organism evidence="3 4">
    <name type="scientific">Candidatus Nitrospira allomarina</name>
    <dbReference type="NCBI Taxonomy" id="3020900"/>
    <lineage>
        <taxon>Bacteria</taxon>
        <taxon>Pseudomonadati</taxon>
        <taxon>Nitrospirota</taxon>
        <taxon>Nitrospiria</taxon>
        <taxon>Nitrospirales</taxon>
        <taxon>Nitrospiraceae</taxon>
        <taxon>Nitrospira</taxon>
    </lineage>
</organism>
<dbReference type="Gene3D" id="3.40.50.300">
    <property type="entry name" value="P-loop containing nucleotide triphosphate hydrolases"/>
    <property type="match status" value="1"/>
</dbReference>
<dbReference type="InterPro" id="IPR039418">
    <property type="entry name" value="LexA-like"/>
</dbReference>
<evidence type="ECO:0000259" key="2">
    <source>
        <dbReference type="Pfam" id="PF09848"/>
    </source>
</evidence>
<keyword evidence="4" id="KW-1185">Reference proteome</keyword>
<dbReference type="InterPro" id="IPR018647">
    <property type="entry name" value="SLFN_3-like_DNA/RNA_helicase"/>
</dbReference>
<evidence type="ECO:0000313" key="3">
    <source>
        <dbReference type="EMBL" id="WNM57324.1"/>
    </source>
</evidence>
<accession>A0AA96G8F7</accession>
<dbReference type="InterPro" id="IPR015927">
    <property type="entry name" value="Peptidase_S24_S26A/B/C"/>
</dbReference>
<feature type="domain" description="Peptidase S24/S26A/S26B/S26C" evidence="1">
    <location>
        <begin position="673"/>
        <end position="784"/>
    </location>
</feature>
<proteinExistence type="predicted"/>
<dbReference type="Pfam" id="PF09848">
    <property type="entry name" value="SLFN-g3_helicase"/>
    <property type="match status" value="1"/>
</dbReference>
<dbReference type="RefSeq" id="WP_312641664.1">
    <property type="nucleotide sequence ID" value="NZ_CP116967.1"/>
</dbReference>